<dbReference type="EMBL" id="CP026115">
    <property type="protein sequence ID" value="QHG63840.1"/>
    <property type="molecule type" value="Genomic_DNA"/>
</dbReference>
<proteinExistence type="predicted"/>
<organism evidence="1 2">
    <name type="scientific">Pseudomonas putida</name>
    <name type="common">Arthrobacter siderocapsulatus</name>
    <dbReference type="NCBI Taxonomy" id="303"/>
    <lineage>
        <taxon>Bacteria</taxon>
        <taxon>Pseudomonadati</taxon>
        <taxon>Pseudomonadota</taxon>
        <taxon>Gammaproteobacteria</taxon>
        <taxon>Pseudomonadales</taxon>
        <taxon>Pseudomonadaceae</taxon>
        <taxon>Pseudomonas</taxon>
    </lineage>
</organism>
<dbReference type="AlphaFoldDB" id="A0A6I6XWU1"/>
<protein>
    <submittedName>
        <fullName evidence="1">Uncharacterized protein</fullName>
    </submittedName>
</protein>
<evidence type="ECO:0000313" key="2">
    <source>
        <dbReference type="Proteomes" id="UP000464480"/>
    </source>
</evidence>
<accession>A0A6I6XWU1</accession>
<dbReference type="RefSeq" id="WP_159409313.1">
    <property type="nucleotide sequence ID" value="NZ_CP026115.2"/>
</dbReference>
<evidence type="ECO:0000313" key="1">
    <source>
        <dbReference type="EMBL" id="QHG63840.1"/>
    </source>
</evidence>
<reference evidence="1 2" key="1">
    <citation type="submission" date="2020-02" db="EMBL/GenBank/DDBJ databases">
        <title>Pseudomonas Putida W5 Complete Genome Assembly.</title>
        <authorList>
            <person name="Yuan Z.-C."/>
            <person name="Shaw G.A."/>
            <person name="Cusano A.D."/>
            <person name="Caddey B.J."/>
            <person name="Weselowski B.J."/>
        </authorList>
    </citation>
    <scope>NUCLEOTIDE SEQUENCE [LARGE SCALE GENOMIC DNA]</scope>
    <source>
        <strain evidence="1 2">W5</strain>
    </source>
</reference>
<gene>
    <name evidence="1" type="ORF">C2H86_05125</name>
</gene>
<sequence>MKIVDVGLSSVIVALSESEITSVQSVKQGQVEVPFKQLSNHGGERLSVEVNIKDFSIYEDLVVCSESDEVSLSDVFLKYRLDCDRLSDEFYVTGAIVNASTRGLTNNELFFVAYNALSIMPSANHFYGSLITLISYKYLEAPEYRGWILDVLVEAKKGFDSAVDRTLPNVVRWGISSTTALSLALLLNDRTESANAIVDVTIQSYEPHLNQLSYWNYCLCLILKATMLRCGGDAKAAGWKYLAAFEFSRKSINDIYHGRNDWVLGQLSDCHALLNLGELAIKCAAKSLGKIPPESRYADLKYSGKIVFSAIFSRFQNSRIKFNSKFFDGAEKLLSS</sequence>
<name>A0A6I6XWU1_PSEPU</name>
<dbReference type="Proteomes" id="UP000464480">
    <property type="component" value="Chromosome"/>
</dbReference>